<keyword evidence="1" id="KW-0732">Signal</keyword>
<reference evidence="3" key="1">
    <citation type="submission" date="2016-10" db="EMBL/GenBank/DDBJ databases">
        <authorList>
            <person name="Varghese N."/>
            <person name="Submissions S."/>
        </authorList>
    </citation>
    <scope>NUCLEOTIDE SEQUENCE [LARGE SCALE GENOMIC DNA]</scope>
    <source>
        <strain evidence="3">DSM 26893</strain>
    </source>
</reference>
<feature type="signal peptide" evidence="1">
    <location>
        <begin position="1"/>
        <end position="26"/>
    </location>
</feature>
<gene>
    <name evidence="2" type="ORF">SAMN04488011_10480</name>
</gene>
<name>A0A1H8GGX0_9RHOB</name>
<accession>A0A1H8GGX0</accession>
<evidence type="ECO:0008006" key="4">
    <source>
        <dbReference type="Google" id="ProtNLM"/>
    </source>
</evidence>
<feature type="chain" id="PRO_5011640053" description="Sel1 repeat-containing protein" evidence="1">
    <location>
        <begin position="27"/>
        <end position="241"/>
    </location>
</feature>
<evidence type="ECO:0000313" key="2">
    <source>
        <dbReference type="EMBL" id="SEN43421.1"/>
    </source>
</evidence>
<proteinExistence type="predicted"/>
<keyword evidence="3" id="KW-1185">Reference proteome</keyword>
<dbReference type="EMBL" id="FOCM01000004">
    <property type="protein sequence ID" value="SEN43421.1"/>
    <property type="molecule type" value="Genomic_DNA"/>
</dbReference>
<dbReference type="Gene3D" id="1.25.40.10">
    <property type="entry name" value="Tetratricopeptide repeat domain"/>
    <property type="match status" value="1"/>
</dbReference>
<organism evidence="2 3">
    <name type="scientific">Palleronia pelagia</name>
    <dbReference type="NCBI Taxonomy" id="387096"/>
    <lineage>
        <taxon>Bacteria</taxon>
        <taxon>Pseudomonadati</taxon>
        <taxon>Pseudomonadota</taxon>
        <taxon>Alphaproteobacteria</taxon>
        <taxon>Rhodobacterales</taxon>
        <taxon>Roseobacteraceae</taxon>
        <taxon>Palleronia</taxon>
    </lineage>
</organism>
<evidence type="ECO:0000313" key="3">
    <source>
        <dbReference type="Proteomes" id="UP000199372"/>
    </source>
</evidence>
<protein>
    <recommendedName>
        <fullName evidence="4">Sel1 repeat-containing protein</fullName>
    </recommendedName>
</protein>
<sequence length="241" mass="26006">MADRRLPAALAGLIAVSLAGPLAAQAVIDDRVTRTDDLPTWQLQRDRKRMLNDGYLSFPEMRALADAGDGLAAFRYANRLMELDNADDLVGDAALYYASAVFTGRDYALGPLIRILERPGLDVSDKRLDHLENAMRTMAVQGYPEAGEALARFYETGEPFGRHPDRARSLLLERAEAGDGAAALRIGSNALQNPGAVAPDRLRGILSLAAEDGDTLGTRTAARSLLAQLDARNDDTGKDTQ</sequence>
<dbReference type="RefSeq" id="WP_091845329.1">
    <property type="nucleotide sequence ID" value="NZ_FOCM01000004.1"/>
</dbReference>
<dbReference type="InterPro" id="IPR011990">
    <property type="entry name" value="TPR-like_helical_dom_sf"/>
</dbReference>
<dbReference type="AlphaFoldDB" id="A0A1H8GGX0"/>
<dbReference type="Proteomes" id="UP000199372">
    <property type="component" value="Unassembled WGS sequence"/>
</dbReference>
<evidence type="ECO:0000256" key="1">
    <source>
        <dbReference type="SAM" id="SignalP"/>
    </source>
</evidence>
<dbReference type="OrthoDB" id="7869376at2"/>